<protein>
    <submittedName>
        <fullName evidence="2">Uncharacterized protein</fullName>
    </submittedName>
</protein>
<dbReference type="EMBL" id="LBZO01000035">
    <property type="protein sequence ID" value="KKR72936.1"/>
    <property type="molecule type" value="Genomic_DNA"/>
</dbReference>
<evidence type="ECO:0000313" key="2">
    <source>
        <dbReference type="EMBL" id="KKR72936.1"/>
    </source>
</evidence>
<dbReference type="Proteomes" id="UP000034013">
    <property type="component" value="Unassembled WGS sequence"/>
</dbReference>
<accession>A0A0G0TDM5</accession>
<dbReference type="AlphaFoldDB" id="A0A0G0TDM5"/>
<evidence type="ECO:0000256" key="1">
    <source>
        <dbReference type="SAM" id="Phobius"/>
    </source>
</evidence>
<proteinExistence type="predicted"/>
<name>A0A0G0TDM5_9BACT</name>
<feature type="transmembrane region" description="Helical" evidence="1">
    <location>
        <begin position="20"/>
        <end position="43"/>
    </location>
</feature>
<keyword evidence="1" id="KW-0472">Membrane</keyword>
<comment type="caution">
    <text evidence="2">The sequence shown here is derived from an EMBL/GenBank/DDBJ whole genome shotgun (WGS) entry which is preliminary data.</text>
</comment>
<organism evidence="2 3">
    <name type="scientific">Candidatus Woesebacteria bacterium GW2011_GWA2_40_7</name>
    <dbReference type="NCBI Taxonomy" id="1618562"/>
    <lineage>
        <taxon>Bacteria</taxon>
        <taxon>Candidatus Woeseibacteriota</taxon>
    </lineage>
</organism>
<gene>
    <name evidence="2" type="ORF">UU16_C0035G0017</name>
</gene>
<evidence type="ECO:0000313" key="3">
    <source>
        <dbReference type="Proteomes" id="UP000034013"/>
    </source>
</evidence>
<sequence length="68" mass="7294">MGDDDCKMIAYLSDLFPTDLTALALGLEGWTIPLTLGFLIALFRNSISFSPARLEKTASKTGSSVVIV</sequence>
<reference evidence="2 3" key="1">
    <citation type="journal article" date="2015" name="Nature">
        <title>rRNA introns, odd ribosomes, and small enigmatic genomes across a large radiation of phyla.</title>
        <authorList>
            <person name="Brown C.T."/>
            <person name="Hug L.A."/>
            <person name="Thomas B.C."/>
            <person name="Sharon I."/>
            <person name="Castelle C.J."/>
            <person name="Singh A."/>
            <person name="Wilkins M.J."/>
            <person name="Williams K.H."/>
            <person name="Banfield J.F."/>
        </authorList>
    </citation>
    <scope>NUCLEOTIDE SEQUENCE [LARGE SCALE GENOMIC DNA]</scope>
</reference>
<keyword evidence="1" id="KW-1133">Transmembrane helix</keyword>
<keyword evidence="1" id="KW-0812">Transmembrane</keyword>